<reference evidence="1" key="1">
    <citation type="submission" date="2021-04" db="EMBL/GenBank/DDBJ databases">
        <title>Oceanospirillales bacteria with DddD are important DMSP degraders in coastal seawater.</title>
        <authorList>
            <person name="Liu J."/>
        </authorList>
    </citation>
    <scope>NUCLEOTIDE SEQUENCE</scope>
    <source>
        <strain evidence="1">GY6</strain>
    </source>
</reference>
<dbReference type="EMBL" id="CP073344">
    <property type="protein sequence ID" value="UTW05053.1"/>
    <property type="molecule type" value="Genomic_DNA"/>
</dbReference>
<evidence type="ECO:0008006" key="3">
    <source>
        <dbReference type="Google" id="ProtNLM"/>
    </source>
</evidence>
<dbReference type="Proteomes" id="UP001059950">
    <property type="component" value="Chromosome"/>
</dbReference>
<protein>
    <recommendedName>
        <fullName evidence="3">Peptidase MA superfamily protein</fullName>
    </recommendedName>
</protein>
<keyword evidence="2" id="KW-1185">Reference proteome</keyword>
<sequence length="320" mass="36360">MISLRCCATFNHFAALIIIAVLLLLPVHAGANVAPQQSSHPRFHLEVAPGDWGGVSPLQVKQVLDWVAADLIATVGLQETETLQLTILPRNNVPRVLYERGVNGQYLVHLTARGDRWYQYVYQFSHELCHVLSNYDHRELTNNAYNIRAADGNQWFEEALCETASLYTLRHLGAQWQQQPPSRNWAGYGRMLEAYAEHILQQPHRHAISDANMHEWFSENRQALTDSPYLRDRNEVVATHLLQLFESNPELWHAIVYLNQKKTVASESFEQYLQAWLEACPGTEQALVERTIELLGPGAGITGKERRESQVPFSSLAAML</sequence>
<organism evidence="1 2">
    <name type="scientific">Amphritea atlantica</name>
    <dbReference type="NCBI Taxonomy" id="355243"/>
    <lineage>
        <taxon>Bacteria</taxon>
        <taxon>Pseudomonadati</taxon>
        <taxon>Pseudomonadota</taxon>
        <taxon>Gammaproteobacteria</taxon>
        <taxon>Oceanospirillales</taxon>
        <taxon>Oceanospirillaceae</taxon>
        <taxon>Amphritea</taxon>
    </lineage>
</organism>
<name>A0ABY5GYE7_9GAMM</name>
<evidence type="ECO:0000313" key="2">
    <source>
        <dbReference type="Proteomes" id="UP001059950"/>
    </source>
</evidence>
<gene>
    <name evidence="1" type="ORF">KDX31_08665</name>
</gene>
<evidence type="ECO:0000313" key="1">
    <source>
        <dbReference type="EMBL" id="UTW05053.1"/>
    </source>
</evidence>
<accession>A0ABY5GYE7</accession>
<proteinExistence type="predicted"/>